<evidence type="ECO:0000256" key="7">
    <source>
        <dbReference type="SAM" id="Phobius"/>
    </source>
</evidence>
<evidence type="ECO:0000313" key="9">
    <source>
        <dbReference type="Proteomes" id="UP001527099"/>
    </source>
</evidence>
<keyword evidence="9" id="KW-1185">Reference proteome</keyword>
<evidence type="ECO:0000256" key="3">
    <source>
        <dbReference type="ARBA" id="ARBA00022475"/>
    </source>
</evidence>
<protein>
    <submittedName>
        <fullName evidence="8">Cytochrome d ubiquinol oxidase subunit II</fullName>
        <ecNumber evidence="8">1.10.3.-</ecNumber>
    </submittedName>
</protein>
<sequence length="342" mass="38860">MSLELIGITVLWIFLYGYVIVASIDFGAGFFSYYSVITMKKHIIHKIIDRYLSPVWEVTNVFLVFFYIGMVGFFPETARYYGTALLIPGSIAIVLLAVRGAYYAFSNYGSKDNKLYMLLYGATGLLIPATLSTVLTISEGGIITEQNNLISLDWYKLFGSSYTWSVILLSLVSVLYISAMFLSFYAFRAKDHPAFKILRGYALFWSCPTIVASFLVFFTINQQNPDHFQNMLNLGWMFGASLICFVFAVYFLWKQTKLGLAFVFVLLQFAFAFFGYGKAHLPYILFPYITIHENFTNQTMGTALIIAFIAGIVILIPSLYLLMRLFLFDADYVQGRPIKKGD</sequence>
<comment type="similarity">
    <text evidence="2">Belongs to the cytochrome ubiquinol oxidase subunit 2 family.</text>
</comment>
<reference evidence="8 9" key="1">
    <citation type="submission" date="2022-05" db="EMBL/GenBank/DDBJ databases">
        <title>Genome Sequencing of Bee-Associated Microbes.</title>
        <authorList>
            <person name="Dunlap C."/>
        </authorList>
    </citation>
    <scope>NUCLEOTIDE SEQUENCE [LARGE SCALE GENOMIC DNA]</scope>
    <source>
        <strain evidence="8 9">NRRL B-14421</strain>
    </source>
</reference>
<feature type="transmembrane region" description="Helical" evidence="7">
    <location>
        <begin position="55"/>
        <end position="74"/>
    </location>
</feature>
<evidence type="ECO:0000313" key="8">
    <source>
        <dbReference type="EMBL" id="MCY9696143.1"/>
    </source>
</evidence>
<evidence type="ECO:0000256" key="5">
    <source>
        <dbReference type="ARBA" id="ARBA00022989"/>
    </source>
</evidence>
<evidence type="ECO:0000256" key="4">
    <source>
        <dbReference type="ARBA" id="ARBA00022692"/>
    </source>
</evidence>
<evidence type="ECO:0000256" key="2">
    <source>
        <dbReference type="ARBA" id="ARBA00007543"/>
    </source>
</evidence>
<dbReference type="Proteomes" id="UP001527099">
    <property type="component" value="Unassembled WGS sequence"/>
</dbReference>
<keyword evidence="6 7" id="KW-0472">Membrane</keyword>
<evidence type="ECO:0000256" key="6">
    <source>
        <dbReference type="ARBA" id="ARBA00023136"/>
    </source>
</evidence>
<keyword evidence="4 7" id="KW-0812">Transmembrane</keyword>
<keyword evidence="8" id="KW-0560">Oxidoreductase</keyword>
<feature type="transmembrane region" description="Helical" evidence="7">
    <location>
        <begin position="198"/>
        <end position="220"/>
    </location>
</feature>
<dbReference type="EMBL" id="JAMDMX010000090">
    <property type="protein sequence ID" value="MCY9696143.1"/>
    <property type="molecule type" value="Genomic_DNA"/>
</dbReference>
<dbReference type="Pfam" id="PF02322">
    <property type="entry name" value="Cyt_bd_oxida_II"/>
    <property type="match status" value="1"/>
</dbReference>
<feature type="transmembrane region" description="Helical" evidence="7">
    <location>
        <begin position="6"/>
        <end position="34"/>
    </location>
</feature>
<accession>A0ABT4GIW9</accession>
<keyword evidence="3" id="KW-1003">Cell membrane</keyword>
<dbReference type="RefSeq" id="WP_268617301.1">
    <property type="nucleotide sequence ID" value="NZ_JAMDMX010000090.1"/>
</dbReference>
<feature type="transmembrane region" description="Helical" evidence="7">
    <location>
        <begin position="80"/>
        <end position="105"/>
    </location>
</feature>
<keyword evidence="5 7" id="KW-1133">Transmembrane helix</keyword>
<feature type="transmembrane region" description="Helical" evidence="7">
    <location>
        <begin position="232"/>
        <end position="253"/>
    </location>
</feature>
<comment type="subcellular location">
    <subcellularLocation>
        <location evidence="1">Cell membrane</location>
        <topology evidence="1">Multi-pass membrane protein</topology>
    </subcellularLocation>
</comment>
<feature type="transmembrane region" description="Helical" evidence="7">
    <location>
        <begin position="260"/>
        <end position="279"/>
    </location>
</feature>
<dbReference type="InterPro" id="IPR003317">
    <property type="entry name" value="Cyt-d_oxidase_su2"/>
</dbReference>
<proteinExistence type="inferred from homology"/>
<feature type="transmembrane region" description="Helical" evidence="7">
    <location>
        <begin position="162"/>
        <end position="186"/>
    </location>
</feature>
<feature type="transmembrane region" description="Helical" evidence="7">
    <location>
        <begin position="299"/>
        <end position="322"/>
    </location>
</feature>
<organism evidence="8 9">
    <name type="scientific">Paenibacillus alginolyticus</name>
    <dbReference type="NCBI Taxonomy" id="59839"/>
    <lineage>
        <taxon>Bacteria</taxon>
        <taxon>Bacillati</taxon>
        <taxon>Bacillota</taxon>
        <taxon>Bacilli</taxon>
        <taxon>Bacillales</taxon>
        <taxon>Paenibacillaceae</taxon>
        <taxon>Paenibacillus</taxon>
    </lineage>
</organism>
<comment type="caution">
    <text evidence="8">The sequence shown here is derived from an EMBL/GenBank/DDBJ whole genome shotgun (WGS) entry which is preliminary data.</text>
</comment>
<evidence type="ECO:0000256" key="1">
    <source>
        <dbReference type="ARBA" id="ARBA00004651"/>
    </source>
</evidence>
<dbReference type="EC" id="1.10.3.-" evidence="8"/>
<name>A0ABT4GIW9_9BACL</name>
<gene>
    <name evidence="8" type="ORF">M5X19_25065</name>
</gene>
<feature type="transmembrane region" description="Helical" evidence="7">
    <location>
        <begin position="117"/>
        <end position="142"/>
    </location>
</feature>
<dbReference type="GO" id="GO:0016491">
    <property type="term" value="F:oxidoreductase activity"/>
    <property type="evidence" value="ECO:0007669"/>
    <property type="project" value="UniProtKB-KW"/>
</dbReference>